<dbReference type="GO" id="GO:0003887">
    <property type="term" value="F:DNA-directed DNA polymerase activity"/>
    <property type="evidence" value="ECO:0007669"/>
    <property type="project" value="UniProtKB-KW"/>
</dbReference>
<dbReference type="Proteomes" id="UP000688137">
    <property type="component" value="Unassembled WGS sequence"/>
</dbReference>
<dbReference type="CDD" id="cd05779">
    <property type="entry name" value="DNA_polB_epsilon_exo"/>
    <property type="match status" value="1"/>
</dbReference>
<dbReference type="Pfam" id="PF00136">
    <property type="entry name" value="DNA_pol_B"/>
    <property type="match status" value="1"/>
</dbReference>
<evidence type="ECO:0000256" key="11">
    <source>
        <dbReference type="ARBA" id="ARBA00023004"/>
    </source>
</evidence>
<reference evidence="17" key="1">
    <citation type="submission" date="2021-01" db="EMBL/GenBank/DDBJ databases">
        <authorList>
            <consortium name="Genoscope - CEA"/>
            <person name="William W."/>
        </authorList>
    </citation>
    <scope>NUCLEOTIDE SEQUENCE</scope>
</reference>
<comment type="subcellular location">
    <subcellularLocation>
        <location evidence="1 15">Nucleus</location>
    </subcellularLocation>
</comment>
<comment type="function">
    <text evidence="15">DNA polymerase II participates in chromosomal DNA replication.</text>
</comment>
<dbReference type="GO" id="GO:0045004">
    <property type="term" value="P:DNA replication proofreading"/>
    <property type="evidence" value="ECO:0007669"/>
    <property type="project" value="TreeGrafter"/>
</dbReference>
<evidence type="ECO:0000256" key="10">
    <source>
        <dbReference type="ARBA" id="ARBA00022932"/>
    </source>
</evidence>
<feature type="domain" description="DNA polymerase epsilon catalytic subunit A C-terminal" evidence="16">
    <location>
        <begin position="1448"/>
        <end position="1836"/>
    </location>
</feature>
<dbReference type="InterPro" id="IPR029703">
    <property type="entry name" value="POL2"/>
</dbReference>
<keyword evidence="5 15" id="KW-0548">Nucleotidyltransferase</keyword>
<dbReference type="Pfam" id="PF08490">
    <property type="entry name" value="DUF1744"/>
    <property type="match status" value="1"/>
</dbReference>
<evidence type="ECO:0000313" key="17">
    <source>
        <dbReference type="EMBL" id="CAD8105637.1"/>
    </source>
</evidence>
<dbReference type="GO" id="GO:0051539">
    <property type="term" value="F:4 iron, 4 sulfur cluster binding"/>
    <property type="evidence" value="ECO:0007669"/>
    <property type="project" value="UniProtKB-KW"/>
</dbReference>
<keyword evidence="7 15" id="KW-0479">Metal-binding</keyword>
<evidence type="ECO:0000256" key="6">
    <source>
        <dbReference type="ARBA" id="ARBA00022705"/>
    </source>
</evidence>
<dbReference type="InterPro" id="IPR006134">
    <property type="entry name" value="DNA-dir_DNA_pol_B_multi_dom"/>
</dbReference>
<evidence type="ECO:0000256" key="12">
    <source>
        <dbReference type="ARBA" id="ARBA00023014"/>
    </source>
</evidence>
<dbReference type="Pfam" id="PF22912">
    <property type="entry name" value="zf-DPOE"/>
    <property type="match status" value="1"/>
</dbReference>
<keyword evidence="10 15" id="KW-0239">DNA-directed DNA polymerase</keyword>
<keyword evidence="11 15" id="KW-0408">Iron</keyword>
<comment type="cofactor">
    <cofactor evidence="15">
        <name>[4Fe-4S] cluster</name>
        <dbReference type="ChEBI" id="CHEBI:49883"/>
    </cofactor>
</comment>
<gene>
    <name evidence="17" type="ORF">PPRIM_AZ9-3.1.T1280033</name>
</gene>
<keyword evidence="8 15" id="KW-0863">Zinc-finger</keyword>
<dbReference type="OMA" id="MLDQCRY"/>
<dbReference type="GO" id="GO:0000166">
    <property type="term" value="F:nucleotide binding"/>
    <property type="evidence" value="ECO:0007669"/>
    <property type="project" value="InterPro"/>
</dbReference>
<dbReference type="InterPro" id="IPR013697">
    <property type="entry name" value="DNA_pol_e_suA_C"/>
</dbReference>
<dbReference type="GO" id="GO:0003677">
    <property type="term" value="F:DNA binding"/>
    <property type="evidence" value="ECO:0007669"/>
    <property type="project" value="UniProtKB-KW"/>
</dbReference>
<dbReference type="EC" id="2.7.7.7" evidence="15"/>
<comment type="catalytic activity">
    <reaction evidence="15">
        <text>DNA(n) + a 2'-deoxyribonucleoside 5'-triphosphate = DNA(n+1) + diphosphate</text>
        <dbReference type="Rhea" id="RHEA:22508"/>
        <dbReference type="Rhea" id="RHEA-COMP:17339"/>
        <dbReference type="Rhea" id="RHEA-COMP:17340"/>
        <dbReference type="ChEBI" id="CHEBI:33019"/>
        <dbReference type="ChEBI" id="CHEBI:61560"/>
        <dbReference type="ChEBI" id="CHEBI:173112"/>
        <dbReference type="EC" id="2.7.7.7"/>
    </reaction>
</comment>
<evidence type="ECO:0000256" key="2">
    <source>
        <dbReference type="ARBA" id="ARBA00005755"/>
    </source>
</evidence>
<dbReference type="GO" id="GO:0006297">
    <property type="term" value="P:nucleotide-excision repair, DNA gap filling"/>
    <property type="evidence" value="ECO:0007669"/>
    <property type="project" value="TreeGrafter"/>
</dbReference>
<dbReference type="GO" id="GO:0008622">
    <property type="term" value="C:epsilon DNA polymerase complex"/>
    <property type="evidence" value="ECO:0007669"/>
    <property type="project" value="InterPro"/>
</dbReference>
<proteinExistence type="inferred from homology"/>
<keyword evidence="13 15" id="KW-0238">DNA-binding</keyword>
<sequence>MRKQKQNQLDEIELRFNVEWVRNQKELQAWVANMKVISTYDESEKEFTALLVYVITQNGEFLKLMYDIPPYFYVECNQEHINELAMHLENKYEKQILKVDIIERVDLDKVQHIIGGKEKFIKLQFRLIQDLVQVRNQLKARSDKNRRNFTENELLINKPSTTKDILDQLIGVREYDVPYHCRVCIDTGLRCCKWFKFVLKERRIAECIEIKEMISMPELKFLAFDIETYKQPLKFPDAKNDQIMMISITHSQNSILITNMQTLGQEVQSFDYAPKPEFATQAIIYNEPDEKSLLLKFFQVILDYKPIIISSFNGDRFDWPYIEERCLTHGFYLEQEIGIKKNEENNEYYGRYVIHMDCFAWVERDAYLPQGSHGLKAVTKAKLGYQPIEVDPEKMVSMAIQDSQQFAGYSISDSVATYWLYRKHIHDFILALCTIIPLSPDEVLRKGSGTLCECLLMAQAFQREIIFPNKTTSSLEKFHNGHLIDSETYIGGKVECLRSGIYRSDIDVEFKIDKECMQSMWSGVDSLIRFVGKIENETFSEEEIEKCSEKIRSSLDLLIERGEIFKEKPLIYHLDVAAMYPNIILTNRLQPVSIVDESTCSQCFFNQPQNKCQRQLEWQWKGDFFPLKRSEFEFVKQQLEQEQTDNERSDYEEKKKQLLKEGQDIRKLQLKGFSDLPLDEQAKRIKQRVIEHCKKSYKSIHQHSVELRKDTVCMRENDFYVQTVRNFRDRRYEFKELVKVYKNKLEQAKKDGVGVKECHDFMALYESLQLAHKIILNSFYGYVMRKGARWYSMPMAGIVTHMGSQIISTAKQRVDQIGLPLELDTDGIWCLLPSGFPEDFIIKCQSGRNLKFSYPCYILNELVYEKYKNNQYQWLINPETLEYGIKSEMSIFFEVDGPYRCMIIPAAREENKQLKKRYVVYNKNGSIAEIKGFEIKRRGELQIIKQFQQDLFSEFLKGTNLTECYQACAEVGKKLLKILMTGGEGIPQQELLDLIGESRVLSKEISEYDNKKGVAITAGKRIAEYLGSDQIRGGSLNCQYIITKLPHNTPVNERSIPLLIFESSFETRKKYLRKWLKEPQLQDDDLTLCKIVDWDYYIERLKNTILKLLVIPAALQNIENPIPEVDPPEWLLKKLREKASGLQQTKINKYFSQINKLAHQLAELKFQPIDIEENKQLSNKKKHQINEDISKQLHNPYNMETDFKNFLKAQKQIWTKEFRNKQQNKNINGRGNLKNMIKFNKQQLFNSVWQVLQFYEVEPGLFLTWILLENGTLTNVQIQVDRTIYTNQLTKEPEQQTIKKSLPRDKKVHYLYQLTMDESSFQNEHKQLFQYEANPNTESLYEHKIPLIFKLVTELGAICKVNRQYVQKQKNVFKFEDLQIVKEQPNQQQYLDKFQNSLYQFSYIIFHLQLQDNFGIWSVFYNDEVLIIIVRKSEEKLNRQDLNQYTKSVQEQFEFKRKQLWKEYKMGYHEKNKITVQVMKDDKLAIDYISNNFETRGQGMKLCILKSNKELTYLQSQGLQFLCLKIPTFCIPNLHRESRKEFQWDINTIKQQLEDYCKLKIEMESYINNCKYVKVPLCNLTSSNLGKTDVFKTENENLNYTTDIFFQRVLRQKTSCLSWYGSGLGRDNRDLVPTEFTKTYFDNPGIYIGYTCEIDILHFSINTIAQSEEIKNLDKEASSLVGQNGKSDMLDNLDELGGAKIAFRLLQMLVSSWLDDIYVKGEKVSDDHILNINIWIYSGQSPLYDPYLGKLLNRLNFKFFSILTTKLMQLGVKIVKASPTKLLLYTGKQQKDMAKSQIEYIINTLRQSNLFKHVTFQQSKFFTSLIYKDKHNYLGKDVDYNSDNDEFDYKLKLADFLPSILSQLFVRLIFEILLKIEELRNNQLEQIRMLPTNLQILRMTNLQNDIINLLVQFISNSFSQRIYDIIQEYDERYKKEKQNYEVFLEQQKTIGLAGLTVKMKRINIEDDEEIEQEDQDDYEQNSFVVADDDLDNTPQQIEIEEELECQEDGKVSNFPKLWYLKSTLGAKIDFHKQELIILRTFIYLCAILSVDEEVHQQMKKIRNVCCKIVNISESSKEAEFEDPCFDLILQNVPCYKCYMVSEVNVFKDLWKCEGCKNDYDSQTMEKLICQFVEQQLLFYQIQDLYCVKCKQTQDYSFQKSCQCSAQFQIKLDQFEKCFIRTPTQLFDSLLQLAIEKNLHGLKTLISSINI</sequence>
<accession>A0A8S1PQE3</accession>
<evidence type="ECO:0000313" key="18">
    <source>
        <dbReference type="Proteomes" id="UP000688137"/>
    </source>
</evidence>
<dbReference type="GO" id="GO:0000278">
    <property type="term" value="P:mitotic cell cycle"/>
    <property type="evidence" value="ECO:0007669"/>
    <property type="project" value="TreeGrafter"/>
</dbReference>
<comment type="caution">
    <text evidence="17">The sequence shown here is derived from an EMBL/GenBank/DDBJ whole genome shotgun (WGS) entry which is preliminary data.</text>
</comment>
<dbReference type="Pfam" id="PF23250">
    <property type="entry name" value="zf_DPOE_2"/>
    <property type="match status" value="1"/>
</dbReference>
<keyword evidence="3 15" id="KW-0004">4Fe-4S</keyword>
<evidence type="ECO:0000256" key="1">
    <source>
        <dbReference type="ARBA" id="ARBA00004123"/>
    </source>
</evidence>
<dbReference type="Pfam" id="PF03104">
    <property type="entry name" value="DNA_pol_B_exo1"/>
    <property type="match status" value="1"/>
</dbReference>
<organism evidence="17 18">
    <name type="scientific">Paramecium primaurelia</name>
    <dbReference type="NCBI Taxonomy" id="5886"/>
    <lineage>
        <taxon>Eukaryota</taxon>
        <taxon>Sar</taxon>
        <taxon>Alveolata</taxon>
        <taxon>Ciliophora</taxon>
        <taxon>Intramacronucleata</taxon>
        <taxon>Oligohymenophorea</taxon>
        <taxon>Peniculida</taxon>
        <taxon>Parameciidae</taxon>
        <taxon>Paramecium</taxon>
    </lineage>
</organism>
<dbReference type="GO" id="GO:0008310">
    <property type="term" value="F:single-stranded DNA 3'-5' DNA exonuclease activity"/>
    <property type="evidence" value="ECO:0007669"/>
    <property type="project" value="TreeGrafter"/>
</dbReference>
<evidence type="ECO:0000256" key="4">
    <source>
        <dbReference type="ARBA" id="ARBA00022679"/>
    </source>
</evidence>
<dbReference type="SMART" id="SM00486">
    <property type="entry name" value="POLBc"/>
    <property type="match status" value="1"/>
</dbReference>
<evidence type="ECO:0000256" key="7">
    <source>
        <dbReference type="ARBA" id="ARBA00022723"/>
    </source>
</evidence>
<comment type="similarity">
    <text evidence="2 15">Belongs to the DNA polymerase type-B family.</text>
</comment>
<evidence type="ECO:0000256" key="14">
    <source>
        <dbReference type="ARBA" id="ARBA00023242"/>
    </source>
</evidence>
<dbReference type="GO" id="GO:0006287">
    <property type="term" value="P:base-excision repair, gap-filling"/>
    <property type="evidence" value="ECO:0007669"/>
    <property type="project" value="TreeGrafter"/>
</dbReference>
<evidence type="ECO:0000256" key="8">
    <source>
        <dbReference type="ARBA" id="ARBA00022771"/>
    </source>
</evidence>
<dbReference type="InterPro" id="IPR055191">
    <property type="entry name" value="POL2_thumb"/>
</dbReference>
<name>A0A8S1PQE3_PARPR</name>
<dbReference type="SMART" id="SM01159">
    <property type="entry name" value="DUF1744"/>
    <property type="match status" value="1"/>
</dbReference>
<keyword evidence="4 15" id="KW-0808">Transferase</keyword>
<dbReference type="EMBL" id="CAJJDM010000131">
    <property type="protein sequence ID" value="CAD8105637.1"/>
    <property type="molecule type" value="Genomic_DNA"/>
</dbReference>
<keyword evidence="12 15" id="KW-0411">Iron-sulfur</keyword>
<dbReference type="GO" id="GO:0006272">
    <property type="term" value="P:leading strand elongation"/>
    <property type="evidence" value="ECO:0007669"/>
    <property type="project" value="TreeGrafter"/>
</dbReference>
<keyword evidence="9 15" id="KW-0862">Zinc</keyword>
<dbReference type="CDD" id="cd05535">
    <property type="entry name" value="POLBc_epsilon"/>
    <property type="match status" value="1"/>
</dbReference>
<dbReference type="PANTHER" id="PTHR10670:SF0">
    <property type="entry name" value="DNA POLYMERASE EPSILON CATALYTIC SUBUNIT A"/>
    <property type="match status" value="1"/>
</dbReference>
<evidence type="ECO:0000259" key="16">
    <source>
        <dbReference type="SMART" id="SM01159"/>
    </source>
</evidence>
<evidence type="ECO:0000256" key="3">
    <source>
        <dbReference type="ARBA" id="ARBA00022485"/>
    </source>
</evidence>
<keyword evidence="14 15" id="KW-0539">Nucleus</keyword>
<dbReference type="GO" id="GO:0008270">
    <property type="term" value="F:zinc ion binding"/>
    <property type="evidence" value="ECO:0007669"/>
    <property type="project" value="UniProtKB-KW"/>
</dbReference>
<keyword evidence="6 15" id="KW-0235">DNA replication</keyword>
<evidence type="ECO:0000256" key="5">
    <source>
        <dbReference type="ARBA" id="ARBA00022695"/>
    </source>
</evidence>
<evidence type="ECO:0000256" key="9">
    <source>
        <dbReference type="ARBA" id="ARBA00022833"/>
    </source>
</evidence>
<evidence type="ECO:0000256" key="13">
    <source>
        <dbReference type="ARBA" id="ARBA00023125"/>
    </source>
</evidence>
<dbReference type="InterPro" id="IPR054475">
    <property type="entry name" value="Znf-DPOE"/>
</dbReference>
<protein>
    <recommendedName>
        <fullName evidence="15">DNA polymerase epsilon catalytic subunit</fullName>
        <ecNumber evidence="15">2.7.7.7</ecNumber>
    </recommendedName>
</protein>
<dbReference type="PANTHER" id="PTHR10670">
    <property type="entry name" value="DNA POLYMERASE EPSILON CATALYTIC SUBUNIT A"/>
    <property type="match status" value="1"/>
</dbReference>
<dbReference type="FunFam" id="3.30.420.10:FF:000010">
    <property type="entry name" value="DNA polymerase epsilon catalytic subunit"/>
    <property type="match status" value="1"/>
</dbReference>
<dbReference type="InterPro" id="IPR006172">
    <property type="entry name" value="DNA-dir_DNA_pol_B"/>
</dbReference>
<dbReference type="InterPro" id="IPR006133">
    <property type="entry name" value="DNA-dir_DNA_pol_B_exonuc"/>
</dbReference>
<dbReference type="Pfam" id="PF22634">
    <property type="entry name" value="POL2_thumb"/>
    <property type="match status" value="1"/>
</dbReference>
<evidence type="ECO:0000256" key="15">
    <source>
        <dbReference type="RuleBase" id="RU365029"/>
    </source>
</evidence>
<keyword evidence="18" id="KW-1185">Reference proteome</keyword>